<reference evidence="16" key="1">
    <citation type="submission" date="2025-08" db="UniProtKB">
        <authorList>
            <consortium name="RefSeq"/>
        </authorList>
    </citation>
    <scope>IDENTIFICATION</scope>
</reference>
<dbReference type="InterPro" id="IPR031481">
    <property type="entry name" value="Glyco_tran_10_N"/>
</dbReference>
<dbReference type="Proteomes" id="UP000694867">
    <property type="component" value="Unplaced"/>
</dbReference>
<dbReference type="GeneID" id="100904329"/>
<dbReference type="RefSeq" id="XP_003745167.1">
    <property type="nucleotide sequence ID" value="XM_003745119.1"/>
</dbReference>
<organism evidence="15 16">
    <name type="scientific">Galendromus occidentalis</name>
    <name type="common">western predatory mite</name>
    <dbReference type="NCBI Taxonomy" id="34638"/>
    <lineage>
        <taxon>Eukaryota</taxon>
        <taxon>Metazoa</taxon>
        <taxon>Ecdysozoa</taxon>
        <taxon>Arthropoda</taxon>
        <taxon>Chelicerata</taxon>
        <taxon>Arachnida</taxon>
        <taxon>Acari</taxon>
        <taxon>Parasitiformes</taxon>
        <taxon>Mesostigmata</taxon>
        <taxon>Gamasina</taxon>
        <taxon>Phytoseioidea</taxon>
        <taxon>Phytoseiidae</taxon>
        <taxon>Typhlodrominae</taxon>
        <taxon>Galendromus</taxon>
    </lineage>
</organism>
<sequence length="382" mass="44110">MTQNESRGGFLTKQNLLGLLPFAFVIAFLITCVITYPELIPHSKSFHFDELPFCDNEIFPKRTQGNFSVLLWTRKSVNIDLSALDPKSCEYQNCFFSSDREQLNASDAVVFNDSDLEADDLPASRLDNQRWVFYSREAPPTSKLTSAYNGIFNWTMSYSKKDDVHVPFFEMCREVYRPPRRNVSEKRFAAVWFVDECSPSSLPYVHLLQTEFPVHIVGPCSPQGFHCTRRRSCMEKILPLYKFVLVFEDSICSDFVTERLLEVLRYDVIPIVSSGADYSAILPKESFVVASEHGSPKELARMLFRFRNDALFQKAINARRGVHATRVDWKCRLCEKLNSHSKQTGSHAKLAEDRLKRGRCKVWRRNFFRTYKASTDMRSGGH</sequence>
<evidence type="ECO:0000313" key="15">
    <source>
        <dbReference type="Proteomes" id="UP000694867"/>
    </source>
</evidence>
<dbReference type="Gene3D" id="3.40.50.11660">
    <property type="entry name" value="Glycosyl transferase family 10, C-terminal domain"/>
    <property type="match status" value="1"/>
</dbReference>
<feature type="transmembrane region" description="Helical" evidence="12">
    <location>
        <begin position="16"/>
        <end position="36"/>
    </location>
</feature>
<accession>A0AAJ6QVF3</accession>
<dbReference type="EC" id="2.4.1.-" evidence="12"/>
<comment type="pathway">
    <text evidence="2">Protein modification; protein glycosylation.</text>
</comment>
<evidence type="ECO:0000313" key="16">
    <source>
        <dbReference type="RefSeq" id="XP_003745167.1"/>
    </source>
</evidence>
<feature type="domain" description="Fucosyltransferase C-terminal" evidence="13">
    <location>
        <begin position="184"/>
        <end position="350"/>
    </location>
</feature>
<evidence type="ECO:0000259" key="13">
    <source>
        <dbReference type="Pfam" id="PF00852"/>
    </source>
</evidence>
<evidence type="ECO:0000256" key="5">
    <source>
        <dbReference type="ARBA" id="ARBA00022679"/>
    </source>
</evidence>
<evidence type="ECO:0000256" key="3">
    <source>
        <dbReference type="ARBA" id="ARBA00008919"/>
    </source>
</evidence>
<evidence type="ECO:0000256" key="1">
    <source>
        <dbReference type="ARBA" id="ARBA00004447"/>
    </source>
</evidence>
<keyword evidence="4 12" id="KW-0328">Glycosyltransferase</keyword>
<evidence type="ECO:0000256" key="8">
    <source>
        <dbReference type="ARBA" id="ARBA00022989"/>
    </source>
</evidence>
<name>A0AAJ6QVF3_9ACAR</name>
<keyword evidence="5 12" id="KW-0808">Transferase</keyword>
<keyword evidence="9 12" id="KW-0333">Golgi apparatus</keyword>
<gene>
    <name evidence="16" type="primary">LOC100904329</name>
</gene>
<evidence type="ECO:0000256" key="2">
    <source>
        <dbReference type="ARBA" id="ARBA00004922"/>
    </source>
</evidence>
<evidence type="ECO:0000256" key="4">
    <source>
        <dbReference type="ARBA" id="ARBA00022676"/>
    </source>
</evidence>
<keyword evidence="11" id="KW-0325">Glycoprotein</keyword>
<keyword evidence="6 12" id="KW-0812">Transmembrane</keyword>
<evidence type="ECO:0000259" key="14">
    <source>
        <dbReference type="Pfam" id="PF17039"/>
    </source>
</evidence>
<dbReference type="Pfam" id="PF17039">
    <property type="entry name" value="Glyco_tran_10_N"/>
    <property type="match status" value="1"/>
</dbReference>
<evidence type="ECO:0000256" key="10">
    <source>
        <dbReference type="ARBA" id="ARBA00023136"/>
    </source>
</evidence>
<dbReference type="PANTHER" id="PTHR48438:SF1">
    <property type="entry name" value="ALPHA-(1,3)-FUCOSYLTRANSFERASE C-RELATED"/>
    <property type="match status" value="1"/>
</dbReference>
<evidence type="ECO:0000256" key="11">
    <source>
        <dbReference type="ARBA" id="ARBA00023180"/>
    </source>
</evidence>
<dbReference type="AlphaFoldDB" id="A0AAJ6QVF3"/>
<proteinExistence type="inferred from homology"/>
<dbReference type="PANTHER" id="PTHR48438">
    <property type="entry name" value="ALPHA-(1,3)-FUCOSYLTRANSFERASE C-RELATED"/>
    <property type="match status" value="1"/>
</dbReference>
<evidence type="ECO:0000256" key="9">
    <source>
        <dbReference type="ARBA" id="ARBA00023034"/>
    </source>
</evidence>
<comment type="subcellular location">
    <subcellularLocation>
        <location evidence="1 12">Golgi apparatus</location>
        <location evidence="1 12">Golgi stack membrane</location>
        <topology evidence="1 12">Single-pass type II membrane protein</topology>
    </subcellularLocation>
</comment>
<dbReference type="GO" id="GO:0032580">
    <property type="term" value="C:Golgi cisterna membrane"/>
    <property type="evidence" value="ECO:0007669"/>
    <property type="project" value="UniProtKB-SubCell"/>
</dbReference>
<keyword evidence="7" id="KW-0735">Signal-anchor</keyword>
<dbReference type="SUPFAM" id="SSF53756">
    <property type="entry name" value="UDP-Glycosyltransferase/glycogen phosphorylase"/>
    <property type="match status" value="1"/>
</dbReference>
<dbReference type="InterPro" id="IPR038577">
    <property type="entry name" value="GT10-like_C_sf"/>
</dbReference>
<dbReference type="Pfam" id="PF00852">
    <property type="entry name" value="Glyco_transf_10"/>
    <property type="match status" value="1"/>
</dbReference>
<keyword evidence="15" id="KW-1185">Reference proteome</keyword>
<dbReference type="InterPro" id="IPR001503">
    <property type="entry name" value="Glyco_trans_10"/>
</dbReference>
<keyword evidence="10 12" id="KW-0472">Membrane</keyword>
<evidence type="ECO:0000256" key="7">
    <source>
        <dbReference type="ARBA" id="ARBA00022968"/>
    </source>
</evidence>
<dbReference type="KEGG" id="goe:100904329"/>
<evidence type="ECO:0000256" key="6">
    <source>
        <dbReference type="ARBA" id="ARBA00022692"/>
    </source>
</evidence>
<feature type="domain" description="Fucosyltransferase N-terminal" evidence="14">
    <location>
        <begin position="68"/>
        <end position="168"/>
    </location>
</feature>
<dbReference type="GO" id="GO:0008417">
    <property type="term" value="F:fucosyltransferase activity"/>
    <property type="evidence" value="ECO:0007669"/>
    <property type="project" value="InterPro"/>
</dbReference>
<dbReference type="InterPro" id="IPR055270">
    <property type="entry name" value="Glyco_tran_10_C"/>
</dbReference>
<comment type="similarity">
    <text evidence="3 12">Belongs to the glycosyltransferase 10 family.</text>
</comment>
<protein>
    <recommendedName>
        <fullName evidence="12">Fucosyltransferase</fullName>
        <ecNumber evidence="12">2.4.1.-</ecNumber>
    </recommendedName>
</protein>
<evidence type="ECO:0000256" key="12">
    <source>
        <dbReference type="RuleBase" id="RU003832"/>
    </source>
</evidence>
<keyword evidence="8 12" id="KW-1133">Transmembrane helix</keyword>